<dbReference type="AlphaFoldDB" id="T0K8S0"/>
<organism evidence="1 2">
    <name type="scientific">Colletotrichum gloeosporioides (strain Cg-14)</name>
    <name type="common">Anthracnose fungus</name>
    <name type="synonym">Glomerella cingulata</name>
    <dbReference type="NCBI Taxonomy" id="1237896"/>
    <lineage>
        <taxon>Eukaryota</taxon>
        <taxon>Fungi</taxon>
        <taxon>Dikarya</taxon>
        <taxon>Ascomycota</taxon>
        <taxon>Pezizomycotina</taxon>
        <taxon>Sordariomycetes</taxon>
        <taxon>Hypocreomycetidae</taxon>
        <taxon>Glomerellales</taxon>
        <taxon>Glomerellaceae</taxon>
        <taxon>Colletotrichum</taxon>
        <taxon>Colletotrichum gloeosporioides species complex</taxon>
    </lineage>
</organism>
<sequence length="17" mass="2140">MGIFQMIFMIHLQSTWR</sequence>
<reference evidence="2" key="1">
    <citation type="journal article" date="2013" name="Mol. Plant Microbe Interact.">
        <title>Global aspects of pacC regulation of pathogenicity genes in Colletotrichum gloeosporioides as revealed by transcriptome analysis.</title>
        <authorList>
            <person name="Alkan N."/>
            <person name="Meng X."/>
            <person name="Friedlander G."/>
            <person name="Reuveni E."/>
            <person name="Sukno S."/>
            <person name="Sherman A."/>
            <person name="Thon M."/>
            <person name="Fluhr R."/>
            <person name="Prusky D."/>
        </authorList>
    </citation>
    <scope>NUCLEOTIDE SEQUENCE [LARGE SCALE GENOMIC DNA]</scope>
    <source>
        <strain evidence="2">Cg-14</strain>
    </source>
</reference>
<name>T0K8S0_COLGC</name>
<evidence type="ECO:0000313" key="1">
    <source>
        <dbReference type="EMBL" id="EQB51922.1"/>
    </source>
</evidence>
<dbReference type="Proteomes" id="UP000015530">
    <property type="component" value="Unassembled WGS sequence"/>
</dbReference>
<proteinExistence type="predicted"/>
<protein>
    <submittedName>
        <fullName evidence="1">Uncharacterized protein</fullName>
    </submittedName>
</protein>
<evidence type="ECO:0000313" key="2">
    <source>
        <dbReference type="Proteomes" id="UP000015530"/>
    </source>
</evidence>
<dbReference type="HOGENOM" id="CLU_3431972_0_0_1"/>
<gene>
    <name evidence="1" type="ORF">CGLO_08492</name>
</gene>
<dbReference type="EMBL" id="AMYD01001711">
    <property type="protein sequence ID" value="EQB51922.1"/>
    <property type="molecule type" value="Genomic_DNA"/>
</dbReference>
<comment type="caution">
    <text evidence="1">The sequence shown here is derived from an EMBL/GenBank/DDBJ whole genome shotgun (WGS) entry which is preliminary data.</text>
</comment>
<accession>T0K8S0</accession>